<evidence type="ECO:0000256" key="1">
    <source>
        <dbReference type="SAM" id="MobiDB-lite"/>
    </source>
</evidence>
<dbReference type="EMBL" id="OZ034825">
    <property type="protein sequence ID" value="CAL1680577.1"/>
    <property type="molecule type" value="Genomic_DNA"/>
</dbReference>
<evidence type="ECO:0000313" key="3">
    <source>
        <dbReference type="Proteomes" id="UP001497644"/>
    </source>
</evidence>
<accession>A0AAV2NMA6</accession>
<name>A0AAV2NMA6_9HYME</name>
<evidence type="ECO:0000313" key="2">
    <source>
        <dbReference type="EMBL" id="CAL1680577.1"/>
    </source>
</evidence>
<protein>
    <submittedName>
        <fullName evidence="2">Uncharacterized protein</fullName>
    </submittedName>
</protein>
<keyword evidence="3" id="KW-1185">Reference proteome</keyword>
<organism evidence="2 3">
    <name type="scientific">Lasius platythorax</name>
    <dbReference type="NCBI Taxonomy" id="488582"/>
    <lineage>
        <taxon>Eukaryota</taxon>
        <taxon>Metazoa</taxon>
        <taxon>Ecdysozoa</taxon>
        <taxon>Arthropoda</taxon>
        <taxon>Hexapoda</taxon>
        <taxon>Insecta</taxon>
        <taxon>Pterygota</taxon>
        <taxon>Neoptera</taxon>
        <taxon>Endopterygota</taxon>
        <taxon>Hymenoptera</taxon>
        <taxon>Apocrita</taxon>
        <taxon>Aculeata</taxon>
        <taxon>Formicoidea</taxon>
        <taxon>Formicidae</taxon>
        <taxon>Formicinae</taxon>
        <taxon>Lasius</taxon>
        <taxon>Lasius</taxon>
    </lineage>
</organism>
<feature type="region of interest" description="Disordered" evidence="1">
    <location>
        <begin position="1"/>
        <end position="29"/>
    </location>
</feature>
<proteinExistence type="predicted"/>
<gene>
    <name evidence="2" type="ORF">LPLAT_LOCUS6573</name>
</gene>
<reference evidence="2" key="1">
    <citation type="submission" date="2024-04" db="EMBL/GenBank/DDBJ databases">
        <authorList>
            <consortium name="Molecular Ecology Group"/>
        </authorList>
    </citation>
    <scope>NUCLEOTIDE SEQUENCE</scope>
</reference>
<dbReference type="Proteomes" id="UP001497644">
    <property type="component" value="Chromosome 2"/>
</dbReference>
<sequence>MVPRKHEDAASSGGGGAASERRGWGGDNWQAERGRTLSLEAIFANPTADNYLVRQSTIHGQQTSVQTCEKRPTGRLKFSSSL</sequence>
<feature type="region of interest" description="Disordered" evidence="1">
    <location>
        <begin position="59"/>
        <end position="82"/>
    </location>
</feature>
<feature type="compositionally biased region" description="Basic and acidic residues" evidence="1">
    <location>
        <begin position="19"/>
        <end position="29"/>
    </location>
</feature>
<dbReference type="AlphaFoldDB" id="A0AAV2NMA6"/>